<organism evidence="2 3">
    <name type="scientific">Trifolium medium</name>
    <dbReference type="NCBI Taxonomy" id="97028"/>
    <lineage>
        <taxon>Eukaryota</taxon>
        <taxon>Viridiplantae</taxon>
        <taxon>Streptophyta</taxon>
        <taxon>Embryophyta</taxon>
        <taxon>Tracheophyta</taxon>
        <taxon>Spermatophyta</taxon>
        <taxon>Magnoliopsida</taxon>
        <taxon>eudicotyledons</taxon>
        <taxon>Gunneridae</taxon>
        <taxon>Pentapetalae</taxon>
        <taxon>rosids</taxon>
        <taxon>fabids</taxon>
        <taxon>Fabales</taxon>
        <taxon>Fabaceae</taxon>
        <taxon>Papilionoideae</taxon>
        <taxon>50 kb inversion clade</taxon>
        <taxon>NPAAA clade</taxon>
        <taxon>Hologalegina</taxon>
        <taxon>IRL clade</taxon>
        <taxon>Trifolieae</taxon>
        <taxon>Trifolium</taxon>
    </lineage>
</organism>
<evidence type="ECO:0000256" key="1">
    <source>
        <dbReference type="SAM" id="MobiDB-lite"/>
    </source>
</evidence>
<keyword evidence="3" id="KW-1185">Reference proteome</keyword>
<dbReference type="EMBL" id="LXQA011299605">
    <property type="protein sequence ID" value="MCI92388.1"/>
    <property type="molecule type" value="Genomic_DNA"/>
</dbReference>
<dbReference type="Proteomes" id="UP000265520">
    <property type="component" value="Unassembled WGS sequence"/>
</dbReference>
<evidence type="ECO:0000313" key="3">
    <source>
        <dbReference type="Proteomes" id="UP000265520"/>
    </source>
</evidence>
<name>A0A392VVF2_9FABA</name>
<evidence type="ECO:0000313" key="2">
    <source>
        <dbReference type="EMBL" id="MCI92388.1"/>
    </source>
</evidence>
<accession>A0A392VVF2</accession>
<reference evidence="2 3" key="1">
    <citation type="journal article" date="2018" name="Front. Plant Sci.">
        <title>Red Clover (Trifolium pratense) and Zigzag Clover (T. medium) - A Picture of Genomic Similarities and Differences.</title>
        <authorList>
            <person name="Dluhosova J."/>
            <person name="Istvanek J."/>
            <person name="Nedelnik J."/>
            <person name="Repkova J."/>
        </authorList>
    </citation>
    <scope>NUCLEOTIDE SEQUENCE [LARGE SCALE GENOMIC DNA]</scope>
    <source>
        <strain evidence="3">cv. 10/8</strain>
        <tissue evidence="2">Leaf</tissue>
    </source>
</reference>
<feature type="non-terminal residue" evidence="2">
    <location>
        <position position="1"/>
    </location>
</feature>
<comment type="caution">
    <text evidence="2">The sequence shown here is derived from an EMBL/GenBank/DDBJ whole genome shotgun (WGS) entry which is preliminary data.</text>
</comment>
<feature type="compositionally biased region" description="Low complexity" evidence="1">
    <location>
        <begin position="28"/>
        <end position="38"/>
    </location>
</feature>
<feature type="region of interest" description="Disordered" evidence="1">
    <location>
        <begin position="1"/>
        <end position="47"/>
    </location>
</feature>
<protein>
    <submittedName>
        <fullName evidence="2">Uncharacterized protein</fullName>
    </submittedName>
</protein>
<dbReference type="AlphaFoldDB" id="A0A392VVF2"/>
<proteinExistence type="predicted"/>
<sequence length="47" mass="4955">HHQPPCQSLEVRRPKTAVRSRAGWSSAVPVTGGPALTTGPPPLVLIM</sequence>